<dbReference type="Proteomes" id="UP000650467">
    <property type="component" value="Unassembled WGS sequence"/>
</dbReference>
<dbReference type="AlphaFoldDB" id="A0A835SX46"/>
<evidence type="ECO:0000313" key="3">
    <source>
        <dbReference type="Proteomes" id="UP000650467"/>
    </source>
</evidence>
<feature type="domain" description="VWFA" evidence="1">
    <location>
        <begin position="206"/>
        <end position="353"/>
    </location>
</feature>
<organism evidence="2 3">
    <name type="scientific">Chlamydomonas incerta</name>
    <dbReference type="NCBI Taxonomy" id="51695"/>
    <lineage>
        <taxon>Eukaryota</taxon>
        <taxon>Viridiplantae</taxon>
        <taxon>Chlorophyta</taxon>
        <taxon>core chlorophytes</taxon>
        <taxon>Chlorophyceae</taxon>
        <taxon>CS clade</taxon>
        <taxon>Chlamydomonadales</taxon>
        <taxon>Chlamydomonadaceae</taxon>
        <taxon>Chlamydomonas</taxon>
    </lineage>
</organism>
<keyword evidence="3" id="KW-1185">Reference proteome</keyword>
<name>A0A835SX46_CHLIN</name>
<dbReference type="OrthoDB" id="291007at2759"/>
<proteinExistence type="predicted"/>
<evidence type="ECO:0000313" key="2">
    <source>
        <dbReference type="EMBL" id="KAG2428135.1"/>
    </source>
</evidence>
<reference evidence="2" key="1">
    <citation type="journal article" date="2020" name="bioRxiv">
        <title>Comparative genomics of Chlamydomonas.</title>
        <authorList>
            <person name="Craig R.J."/>
            <person name="Hasan A.R."/>
            <person name="Ness R.W."/>
            <person name="Keightley P.D."/>
        </authorList>
    </citation>
    <scope>NUCLEOTIDE SEQUENCE</scope>
    <source>
        <strain evidence="2">SAG 7.73</strain>
    </source>
</reference>
<comment type="caution">
    <text evidence="2">The sequence shown here is derived from an EMBL/GenBank/DDBJ whole genome shotgun (WGS) entry which is preliminary data.</text>
</comment>
<accession>A0A835SX46</accession>
<dbReference type="PROSITE" id="PS50234">
    <property type="entry name" value="VWFA"/>
    <property type="match status" value="1"/>
</dbReference>
<sequence length="479" mass="51224">MFIAGPNDPAVTGIAGTLTKFYTASSSSTTQLSLLTRDDIIDYDNTLVNPSINTIRGSPQIFSEAGVGMETGDGNFYVMKWNIAYSMWLFVSDDLDPGNYKGNDNLIRPAPTASGRRRLLGAADGAFTANGVGFVGVDSGNQYSLANSNAMHVMQSSNQAVPAGNWNTAVKPGDVEYDNRMPKDYTISSVCFDTSAFRDADPGEVDIFLLSDTTGSMSSAIESVRDKANNIVSAISSVAVDVRYGVGEYRDEDWSLPNDDFFRLGLSMGRYSQTQIWNVLDGWVQNVGGGKNYGGQGYALYQVATSNSIGWRSGSAKFVVWFGDVVPRDPTGGITISQAISALKAKGIVVIAIDASDGTYLNSDGTAARVTSGTGGQYIDTINSDVGTIIASRLPTFVSRQIAIQPIAGTCNRGNIKLSFTSYAFQRVTPGTNVCFTPKLTFQDGVCTTSTVRCTMTLSDLSSSDLRKDAPLDLRVSRC</sequence>
<dbReference type="InterPro" id="IPR036465">
    <property type="entry name" value="vWFA_dom_sf"/>
</dbReference>
<dbReference type="SUPFAM" id="SSF53300">
    <property type="entry name" value="vWA-like"/>
    <property type="match status" value="1"/>
</dbReference>
<dbReference type="EMBL" id="JAEHOC010000036">
    <property type="protein sequence ID" value="KAG2428135.1"/>
    <property type="molecule type" value="Genomic_DNA"/>
</dbReference>
<dbReference type="InterPro" id="IPR002035">
    <property type="entry name" value="VWF_A"/>
</dbReference>
<evidence type="ECO:0000259" key="1">
    <source>
        <dbReference type="PROSITE" id="PS50234"/>
    </source>
</evidence>
<protein>
    <recommendedName>
        <fullName evidence="1">VWFA domain-containing protein</fullName>
    </recommendedName>
</protein>
<gene>
    <name evidence="2" type="ORF">HXX76_011815</name>
</gene>
<dbReference type="Gene3D" id="3.40.50.410">
    <property type="entry name" value="von Willebrand factor, type A domain"/>
    <property type="match status" value="1"/>
</dbReference>